<dbReference type="PANTHER" id="PTHR43133">
    <property type="entry name" value="RNA POLYMERASE ECF-TYPE SIGMA FACTO"/>
    <property type="match status" value="1"/>
</dbReference>
<dbReference type="STRING" id="314230.DSM3645_01035"/>
<keyword evidence="4" id="KW-0804">Transcription</keyword>
<dbReference type="HOGENOM" id="CLU_047691_17_0_0"/>
<dbReference type="PANTHER" id="PTHR43133:SF51">
    <property type="entry name" value="RNA POLYMERASE SIGMA FACTOR"/>
    <property type="match status" value="1"/>
</dbReference>
<evidence type="ECO:0000256" key="2">
    <source>
        <dbReference type="ARBA" id="ARBA00023015"/>
    </source>
</evidence>
<dbReference type="InterPro" id="IPR013324">
    <property type="entry name" value="RNA_pol_sigma_r3/r4-like"/>
</dbReference>
<dbReference type="Pfam" id="PF04542">
    <property type="entry name" value="Sigma70_r2"/>
    <property type="match status" value="1"/>
</dbReference>
<dbReference type="InterPro" id="IPR036388">
    <property type="entry name" value="WH-like_DNA-bd_sf"/>
</dbReference>
<evidence type="ECO:0000313" key="7">
    <source>
        <dbReference type="EMBL" id="EAQ82255.1"/>
    </source>
</evidence>
<dbReference type="Pfam" id="PF08281">
    <property type="entry name" value="Sigma70_r4_2"/>
    <property type="match status" value="1"/>
</dbReference>
<evidence type="ECO:0000256" key="1">
    <source>
        <dbReference type="ARBA" id="ARBA00010641"/>
    </source>
</evidence>
<dbReference type="GO" id="GO:0006352">
    <property type="term" value="P:DNA-templated transcription initiation"/>
    <property type="evidence" value="ECO:0007669"/>
    <property type="project" value="InterPro"/>
</dbReference>
<dbReference type="SUPFAM" id="SSF88659">
    <property type="entry name" value="Sigma3 and sigma4 domains of RNA polymerase sigma factors"/>
    <property type="match status" value="1"/>
</dbReference>
<evidence type="ECO:0000256" key="4">
    <source>
        <dbReference type="ARBA" id="ARBA00023163"/>
    </source>
</evidence>
<organism evidence="7 8">
    <name type="scientific">Blastopirellula marina DSM 3645</name>
    <dbReference type="NCBI Taxonomy" id="314230"/>
    <lineage>
        <taxon>Bacteria</taxon>
        <taxon>Pseudomonadati</taxon>
        <taxon>Planctomycetota</taxon>
        <taxon>Planctomycetia</taxon>
        <taxon>Pirellulales</taxon>
        <taxon>Pirellulaceae</taxon>
        <taxon>Blastopirellula</taxon>
    </lineage>
</organism>
<reference evidence="7 8" key="1">
    <citation type="submission" date="2006-02" db="EMBL/GenBank/DDBJ databases">
        <authorList>
            <person name="Amann R."/>
            <person name="Ferriera S."/>
            <person name="Johnson J."/>
            <person name="Kravitz S."/>
            <person name="Halpern A."/>
            <person name="Remington K."/>
            <person name="Beeson K."/>
            <person name="Tran B."/>
            <person name="Rogers Y.-H."/>
            <person name="Friedman R."/>
            <person name="Venter J.C."/>
        </authorList>
    </citation>
    <scope>NUCLEOTIDE SEQUENCE [LARGE SCALE GENOMIC DNA]</scope>
    <source>
        <strain evidence="7 8">DSM 3645</strain>
    </source>
</reference>
<dbReference type="AlphaFoldDB" id="A3ZMS9"/>
<gene>
    <name evidence="7" type="ORF">DSM3645_01035</name>
</gene>
<dbReference type="GO" id="GO:0016987">
    <property type="term" value="F:sigma factor activity"/>
    <property type="evidence" value="ECO:0007669"/>
    <property type="project" value="UniProtKB-KW"/>
</dbReference>
<dbReference type="RefSeq" id="WP_002650097.1">
    <property type="nucleotide sequence ID" value="NZ_AANZ01000002.1"/>
</dbReference>
<dbReference type="InterPro" id="IPR013325">
    <property type="entry name" value="RNA_pol_sigma_r2"/>
</dbReference>
<name>A3ZMS9_9BACT</name>
<dbReference type="InterPro" id="IPR014284">
    <property type="entry name" value="RNA_pol_sigma-70_dom"/>
</dbReference>
<protein>
    <submittedName>
        <fullName evidence="7">Probable RNA polymerase sigma-E factor</fullName>
    </submittedName>
</protein>
<keyword evidence="3" id="KW-0731">Sigma factor</keyword>
<accession>A3ZMS9</accession>
<sequence>MSELHSSFGAKVSGLNREVDEFEDDLDARDTEMRLEFEQLLQANRDKIMLYLTALVNNIADAEDLCQRISIVMWKKFVDYDHSRSFLSWACGVARLEAYNFRRARAADRLVARTDLQQLLAISLENFDQDAADQRLAALRKCLQSLPELEQSFLRQIYWEGRSFDSIADELGCSTRTFYNRMYLLRRRLSKCVSRRLRTDS</sequence>
<evidence type="ECO:0000256" key="3">
    <source>
        <dbReference type="ARBA" id="ARBA00023082"/>
    </source>
</evidence>
<evidence type="ECO:0000313" key="8">
    <source>
        <dbReference type="Proteomes" id="UP000004358"/>
    </source>
</evidence>
<dbReference type="GO" id="GO:0003677">
    <property type="term" value="F:DNA binding"/>
    <property type="evidence" value="ECO:0007669"/>
    <property type="project" value="InterPro"/>
</dbReference>
<evidence type="ECO:0000259" key="5">
    <source>
        <dbReference type="Pfam" id="PF04542"/>
    </source>
</evidence>
<feature type="domain" description="RNA polymerase sigma-70 region 2" evidence="5">
    <location>
        <begin position="40"/>
        <end position="106"/>
    </location>
</feature>
<dbReference type="InterPro" id="IPR007627">
    <property type="entry name" value="RNA_pol_sigma70_r2"/>
</dbReference>
<feature type="domain" description="RNA polymerase sigma factor 70 region 4 type 2" evidence="6">
    <location>
        <begin position="137"/>
        <end position="189"/>
    </location>
</feature>
<dbReference type="Gene3D" id="1.10.1740.10">
    <property type="match status" value="1"/>
</dbReference>
<dbReference type="NCBIfam" id="TIGR02937">
    <property type="entry name" value="sigma70-ECF"/>
    <property type="match status" value="1"/>
</dbReference>
<dbReference type="SUPFAM" id="SSF88946">
    <property type="entry name" value="Sigma2 domain of RNA polymerase sigma factors"/>
    <property type="match status" value="1"/>
</dbReference>
<comment type="similarity">
    <text evidence="1">Belongs to the sigma-70 factor family. ECF subfamily.</text>
</comment>
<dbReference type="OrthoDB" id="6383365at2"/>
<dbReference type="Gene3D" id="1.10.10.10">
    <property type="entry name" value="Winged helix-like DNA-binding domain superfamily/Winged helix DNA-binding domain"/>
    <property type="match status" value="1"/>
</dbReference>
<dbReference type="InterPro" id="IPR039425">
    <property type="entry name" value="RNA_pol_sigma-70-like"/>
</dbReference>
<keyword evidence="2" id="KW-0805">Transcription regulation</keyword>
<dbReference type="EMBL" id="AANZ01000002">
    <property type="protein sequence ID" value="EAQ82255.1"/>
    <property type="molecule type" value="Genomic_DNA"/>
</dbReference>
<comment type="caution">
    <text evidence="7">The sequence shown here is derived from an EMBL/GenBank/DDBJ whole genome shotgun (WGS) entry which is preliminary data.</text>
</comment>
<dbReference type="Proteomes" id="UP000004358">
    <property type="component" value="Unassembled WGS sequence"/>
</dbReference>
<proteinExistence type="inferred from homology"/>
<dbReference type="InterPro" id="IPR013249">
    <property type="entry name" value="RNA_pol_sigma70_r4_t2"/>
</dbReference>
<evidence type="ECO:0000259" key="6">
    <source>
        <dbReference type="Pfam" id="PF08281"/>
    </source>
</evidence>